<keyword evidence="4" id="KW-1185">Reference proteome</keyword>
<dbReference type="RefSeq" id="WP_047855496.1">
    <property type="nucleotide sequence ID" value="NZ_CP011509.1"/>
</dbReference>
<reference evidence="1 3" key="1">
    <citation type="submission" date="2015-05" db="EMBL/GenBank/DDBJ databases">
        <title>Genome assembly of Archangium gephyra DSM 2261.</title>
        <authorList>
            <person name="Sharma G."/>
            <person name="Subramanian S."/>
        </authorList>
    </citation>
    <scope>NUCLEOTIDE SEQUENCE [LARGE SCALE GENOMIC DNA]</scope>
    <source>
        <strain evidence="1 3">DSM 2261</strain>
    </source>
</reference>
<reference evidence="2 4" key="2">
    <citation type="submission" date="2018-08" db="EMBL/GenBank/DDBJ databases">
        <title>Genomic Encyclopedia of Archaeal and Bacterial Type Strains, Phase II (KMG-II): from individual species to whole genera.</title>
        <authorList>
            <person name="Goeker M."/>
        </authorList>
    </citation>
    <scope>NUCLEOTIDE SEQUENCE [LARGE SCALE GENOMIC DNA]</scope>
    <source>
        <strain evidence="2 4">DSM 2261</strain>
    </source>
</reference>
<evidence type="ECO:0000313" key="2">
    <source>
        <dbReference type="EMBL" id="REG20787.1"/>
    </source>
</evidence>
<dbReference type="KEGG" id="age:AA314_02371"/>
<organism evidence="1 3">
    <name type="scientific">Archangium gephyra</name>
    <dbReference type="NCBI Taxonomy" id="48"/>
    <lineage>
        <taxon>Bacteria</taxon>
        <taxon>Pseudomonadati</taxon>
        <taxon>Myxococcota</taxon>
        <taxon>Myxococcia</taxon>
        <taxon>Myxococcales</taxon>
        <taxon>Cystobacterineae</taxon>
        <taxon>Archangiaceae</taxon>
        <taxon>Archangium</taxon>
    </lineage>
</organism>
<dbReference type="Proteomes" id="UP000256345">
    <property type="component" value="Unassembled WGS sequence"/>
</dbReference>
<evidence type="ECO:0000313" key="3">
    <source>
        <dbReference type="Proteomes" id="UP000035579"/>
    </source>
</evidence>
<proteinExistence type="predicted"/>
<gene>
    <name evidence="1" type="ORF">AA314_02371</name>
    <name evidence="2" type="ORF">ATI61_120143</name>
</gene>
<protein>
    <submittedName>
        <fullName evidence="1">Type IV fimbrial biogenesis protein PilY1</fullName>
    </submittedName>
    <submittedName>
        <fullName evidence="2">Type IV pilus assembly protein PilY1</fullName>
    </submittedName>
</protein>
<dbReference type="EMBL" id="QUMU01000020">
    <property type="protein sequence ID" value="REG20787.1"/>
    <property type="molecule type" value="Genomic_DNA"/>
</dbReference>
<name>A0AAC8Q422_9BACT</name>
<evidence type="ECO:0000313" key="1">
    <source>
        <dbReference type="EMBL" id="AKJ00745.1"/>
    </source>
</evidence>
<dbReference type="Proteomes" id="UP000035579">
    <property type="component" value="Chromosome"/>
</dbReference>
<accession>A0AAC8Q422</accession>
<evidence type="ECO:0000313" key="4">
    <source>
        <dbReference type="Proteomes" id="UP000256345"/>
    </source>
</evidence>
<sequence>MMRIDFDTMRRALRKPLVRGVGVAAGVVVAGAAGLLARESRSGEVDMPPKAACCTSALAIGDAMINPSQGGDKDFFEVPSSPPSAMFLLGNNESMQDFPQDLPEVATPGWYAANKVPAVPVTPKGDHGSEGSAGLAMDTGCEDPALVSAMSWFDKSSTEPEKNGSIVYDSDGAMPSPFFDPNRFYFSRGRRLSWNVKEGPWTINGNDFNGPMNSYGDTLTACYASVGWDTTDYPYGSIDSPIMTECRACLASKGWWRGPIVTPKTQATNPGQAGPVKELDEPPLRPEAFRKWVLSGRVLNVRPPKFVVARKVLKDVIRIAPNVRMGVATFGEDHGWFDPALILEPLRPSCDDSFPEIKDSVSSTGLNRPLLTNAVNKVVFRNNERSIGEALFALGGYFSSQKSDNKWENWFKQPLNPGDFGWPGCCNGGTYDDPYTGKPGAFWGVDSAEWVKPPYTHPVTGKYLPGQPWENQVSGHKSVCFGCQVSSVIVLTDGAPKYDNSVPITKMMQLLIEKGVKHGARTGLLEGTPVKFDPIDPELNPDVGGINYCDQFVKVDNTEPTPDVYFTKADCDYTDYNWPVGHGVGNKNFMDDVSFFLANMDLRDDMAGVQSMRTYTIGYGDNSAMLQSIARAGKGNFYQANDAVQLRTAILDALGDIRQLSTSFAAANISGVQASGAQASVFVPRFIPRRNRPYEGHLYRFFYYSEFAQGCDSARAKTTLGDDFDLNEDKDCDDTFFVDSDGISYVSPGVPDVKSFKKINIVQENTEGDWVKQSTATPVGDGKVEGGVKAKPFWNLGDTVGKRSAALHCDPSWRPGGAPKDDFTLGRCIFTMIDRDNNGKFDVADNPPVEFHPDNIGELQKYVMAGGDTFCSTLYAKAGLGPWDGTPAQQKTCAETLIRFVRGVDVFDYDGDSNKTEERPCADNKPGEKKSCKLADIFHSTPVTVEAPGEPFLCSLGLNGQCVSTLYEDFSNSVSSEPRCAVSGGAKPCYQRTPLAASTKGARNGAYGDFQKDMFSRPRVALVGSNGGMLHAIHVGDAVGTAADVASGKKGFGSTYTVGTGEELWAFIPPDLLPKLSLMVGAKHEYFVDGTPMVRDIWADGGLKTTAESAADKDGTKQADEFRTIAVITERGGGQRYVALDVTDPYLMLKSMEAPSDPSSKPFRWMFPNACDPQSASMGQSWSNFAPKPPPIGPVRLEATSGTDGTRGWEERWVAVLNGGYSSDLTRGRGVYMVDAWTGKMLWSAEAQPGFKASSPYNDVLNQMMPVAASPALVDIGKAETVERDLDGFFDTMVVGDMGGQAWTFRFKKPGTLDGSGRVTNWFGARSLEMQREDGSTIGPQNAHEKAPFFNIPSNVLQPDTGWLRSFMGTGDKQHLRTTAGSDCGPDDLLACIRLKCNVSAKLVAEVNGQKRSTTLKYELGVLKENKEDWVTGLGDACSSSRMELTELSISCPAASLGATTYPTPWTGAEKTFKTESFAKSTGTKWTGDHLNLNTSEHPDLKLGDAEKATVANNRYFGFHAYGGWQRKFTDEDGAVKFDKMRVSDKKSGYSCPTGVNCSLVDVTIPDSAYEYMPADASGFKQRYIPTAKILGLKRAGSEDPGWFIRYNNSLLERTAAGSTVLAGIVFWPSFSPAAGKSGSACSLTGSGDMSYSWQADAITGLPDMAEGFRTGLGYIDSKGRGTTAPPSEGAPIISLSKTGGIRFEVAVTSPGDAPKTEVLHDKSNVTPDIYWMEVPRNLHECRHENAEACIQP</sequence>
<dbReference type="EMBL" id="CP011509">
    <property type="protein sequence ID" value="AKJ00745.1"/>
    <property type="molecule type" value="Genomic_DNA"/>
</dbReference>